<accession>A0A2V1DL34</accession>
<organism evidence="3 4">
    <name type="scientific">Periconia macrospinosa</name>
    <dbReference type="NCBI Taxonomy" id="97972"/>
    <lineage>
        <taxon>Eukaryota</taxon>
        <taxon>Fungi</taxon>
        <taxon>Dikarya</taxon>
        <taxon>Ascomycota</taxon>
        <taxon>Pezizomycotina</taxon>
        <taxon>Dothideomycetes</taxon>
        <taxon>Pleosporomycetidae</taxon>
        <taxon>Pleosporales</taxon>
        <taxon>Massarineae</taxon>
        <taxon>Periconiaceae</taxon>
        <taxon>Periconia</taxon>
    </lineage>
</organism>
<feature type="compositionally biased region" description="Low complexity" evidence="1">
    <location>
        <begin position="69"/>
        <end position="85"/>
    </location>
</feature>
<dbReference type="AlphaFoldDB" id="A0A2V1DL34"/>
<keyword evidence="4" id="KW-1185">Reference proteome</keyword>
<keyword evidence="2" id="KW-0732">Signal</keyword>
<dbReference type="OrthoDB" id="5431298at2759"/>
<evidence type="ECO:0000313" key="3">
    <source>
        <dbReference type="EMBL" id="PVH97844.1"/>
    </source>
</evidence>
<reference evidence="3 4" key="1">
    <citation type="journal article" date="2018" name="Sci. Rep.">
        <title>Comparative genomics provides insights into the lifestyle and reveals functional heterogeneity of dark septate endophytic fungi.</title>
        <authorList>
            <person name="Knapp D.G."/>
            <person name="Nemeth J.B."/>
            <person name="Barry K."/>
            <person name="Hainaut M."/>
            <person name="Henrissat B."/>
            <person name="Johnson J."/>
            <person name="Kuo A."/>
            <person name="Lim J.H.P."/>
            <person name="Lipzen A."/>
            <person name="Nolan M."/>
            <person name="Ohm R.A."/>
            <person name="Tamas L."/>
            <person name="Grigoriev I.V."/>
            <person name="Spatafora J.W."/>
            <person name="Nagy L.G."/>
            <person name="Kovacs G.M."/>
        </authorList>
    </citation>
    <scope>NUCLEOTIDE SEQUENCE [LARGE SCALE GENOMIC DNA]</scope>
    <source>
        <strain evidence="3 4">DSE2036</strain>
    </source>
</reference>
<feature type="region of interest" description="Disordered" evidence="1">
    <location>
        <begin position="61"/>
        <end position="93"/>
    </location>
</feature>
<evidence type="ECO:0000313" key="4">
    <source>
        <dbReference type="Proteomes" id="UP000244855"/>
    </source>
</evidence>
<feature type="chain" id="PRO_5016139617" description="Ubiquitin 3 binding protein But2 C-terminal domain-containing protein" evidence="2">
    <location>
        <begin position="18"/>
        <end position="262"/>
    </location>
</feature>
<dbReference type="EMBL" id="KZ805427">
    <property type="protein sequence ID" value="PVH97844.1"/>
    <property type="molecule type" value="Genomic_DNA"/>
</dbReference>
<feature type="signal peptide" evidence="2">
    <location>
        <begin position="1"/>
        <end position="17"/>
    </location>
</feature>
<evidence type="ECO:0000256" key="1">
    <source>
        <dbReference type="SAM" id="MobiDB-lite"/>
    </source>
</evidence>
<name>A0A2V1DL34_9PLEO</name>
<evidence type="ECO:0000256" key="2">
    <source>
        <dbReference type="SAM" id="SignalP"/>
    </source>
</evidence>
<protein>
    <recommendedName>
        <fullName evidence="5">Ubiquitin 3 binding protein But2 C-terminal domain-containing protein</fullName>
    </recommendedName>
</protein>
<proteinExistence type="predicted"/>
<sequence length="262" mass="28846">MSTKFFAIAGLLALTSALPASERATLTERAHGDCWLTNPGTQYYKCFQYDGCFAKDPCDPNSPPPPSTTTPCATSSATPSTIPSSTPTPPKSYEITRPRAYNIYVLSKEQHNVQDKTGHIDLNKPAGSRITTTNALVFDNVPKDAKNCRLMWRTVKPDETNSFRVDGNGQAWTRQLTGFPTGTEKDLVSFDGLKKYQDPNAQWSPLDFTGGENDHSERTAQSLKCAEQIGLEMTGSDGGDEELIRIFMTLGEKNGVYLKYDL</sequence>
<evidence type="ECO:0008006" key="5">
    <source>
        <dbReference type="Google" id="ProtNLM"/>
    </source>
</evidence>
<dbReference type="Proteomes" id="UP000244855">
    <property type="component" value="Unassembled WGS sequence"/>
</dbReference>
<gene>
    <name evidence="3" type="ORF">DM02DRAFT_616229</name>
</gene>